<proteinExistence type="predicted"/>
<keyword evidence="6" id="KW-1185">Reference proteome</keyword>
<dbReference type="InterPro" id="IPR056889">
    <property type="entry name" value="NET2A-D/KIP1-like_C"/>
</dbReference>
<reference evidence="5 6" key="1">
    <citation type="submission" date="2024-01" db="EMBL/GenBank/DDBJ databases">
        <title>A telomere-to-telomere, gap-free genome of sweet tea (Lithocarpus litseifolius).</title>
        <authorList>
            <person name="Zhou J."/>
        </authorList>
    </citation>
    <scope>NUCLEOTIDE SEQUENCE [LARGE SCALE GENOMIC DNA]</scope>
    <source>
        <strain evidence="5">Zhou-2022a</strain>
        <tissue evidence="5">Leaf</tissue>
    </source>
</reference>
<dbReference type="Proteomes" id="UP001459277">
    <property type="component" value="Unassembled WGS sequence"/>
</dbReference>
<dbReference type="GO" id="GO:0003779">
    <property type="term" value="F:actin binding"/>
    <property type="evidence" value="ECO:0007669"/>
    <property type="project" value="InterPro"/>
</dbReference>
<feature type="compositionally biased region" description="Polar residues" evidence="3">
    <location>
        <begin position="550"/>
        <end position="565"/>
    </location>
</feature>
<feature type="region of interest" description="Disordered" evidence="3">
    <location>
        <begin position="726"/>
        <end position="787"/>
    </location>
</feature>
<evidence type="ECO:0000313" key="6">
    <source>
        <dbReference type="Proteomes" id="UP001459277"/>
    </source>
</evidence>
<dbReference type="PANTHER" id="PTHR31631:SF3">
    <property type="entry name" value="PROTEIN NETWORKED 2B"/>
    <property type="match status" value="1"/>
</dbReference>
<dbReference type="Pfam" id="PF25014">
    <property type="entry name" value="NET2A"/>
    <property type="match status" value="1"/>
</dbReference>
<feature type="compositionally biased region" description="Basic and acidic residues" evidence="3">
    <location>
        <begin position="746"/>
        <end position="765"/>
    </location>
</feature>
<feature type="region of interest" description="Disordered" evidence="3">
    <location>
        <begin position="507"/>
        <end position="526"/>
    </location>
</feature>
<sequence>MLQRAASNAYSWWWASHIRTKQSKWLDQNLRDMEERVKNTLKIIDQEGDSFAQRAEMYYRKRPELVNFVEESFRAYRALAERYDHLSTELQSANHTIATVFPERVEYAIGDDEEEEEEENLPGTSTSLNDPNNLDMVDEAVPNSTIPKVPKLPTKDFRSLSMSISRKGPPTRTSSSAKAAVIQTSGLSKAEALKEIDKLQKEILALQTEMEFAQRLYERGYEKYWEFENQITETHKRVCSLQDEFGINNVIEDDEARSLMATRALKSCQQTLVMLQEKHEKSVDDANAEHQRIKKAHEKFGALKGEILSKQTNWQESMKPELKDLDQEIIDEEQERHDILSKQTNWQESMRPELKDLEQEKHDKIVKLADVNSKTSLTVMELAENIDQLVTHVVALETSVSSQVVLVNRLRSETDELHAHIRSLEEAKKTLMHSSDVMSNRIKELEEEVLRMKNQIQCLTDQNNSLQTHSTEASCNLDHLSGNLQSVKQDEEVEDTVIVDEERAVPDAKAEENLDEESDKMAPYGSTMSKDVMAEKVEKNDDDTLALNNSVEVEGENQPNSSNDLSLMPEKEKTQESDKMAPYESIISKDVMAEKVEKNDDDTLALNNSIGVERENQPNSSNDLSLMPEKEKTQESDKMAPYESIISKDVMAEKVEKNDDDTLALNNSSEVEGENQPNSSNDLSLMPEKEKTQESDMMAPYESIISKDVMAEKVEKNDDDTLALNNSVEVERENQPNSSNDLSLMPEKEKTQEPIQQEKDEKQDLPETVDGNLDVKPHDSEAKEEEDQPIWKSLFVKGLEDREKILLEELTTVLTNYKSVRNTLNEVEQKNRDSIFELAMQVREMKSAITSKDEVIQSLQQKLGRPTVGPYTTPQNKYIQQDMPQTSLGPQVSKIRSDQNLLADFFGELYPNSTETNEKSHGNLKLLLENDKNKMRRLNHITKQNASLAVQEKIRSDIDDLLEENLEFWLRISSSVQQLQKFQSSIQDLREEYQKLKNKQHEGSGKKHSLQSDARPIYRHLREIQTELSLWLEHNAVLKDDLQNRFSSLCIIQAEISTISNTDSKAEKTDLCKYQAAKFQGEILNMKQENNKIFEELHAGLNRVKSLKVDVEKMLTQLDEELGLKKYLTNRARIPLRSFLFGVKSKKQKPSIFSCVTPALQKQYSDMAAGLTK</sequence>
<feature type="region of interest" description="Disordered" evidence="3">
    <location>
        <begin position="112"/>
        <end position="152"/>
    </location>
</feature>
<feature type="region of interest" description="Disordered" evidence="3">
    <location>
        <begin position="598"/>
        <end position="704"/>
    </location>
</feature>
<feature type="region of interest" description="Disordered" evidence="3">
    <location>
        <begin position="550"/>
        <end position="585"/>
    </location>
</feature>
<feature type="compositionally biased region" description="Basic and acidic residues" evidence="3">
    <location>
        <begin position="628"/>
        <end position="640"/>
    </location>
</feature>
<organism evidence="5 6">
    <name type="scientific">Lithocarpus litseifolius</name>
    <dbReference type="NCBI Taxonomy" id="425828"/>
    <lineage>
        <taxon>Eukaryota</taxon>
        <taxon>Viridiplantae</taxon>
        <taxon>Streptophyta</taxon>
        <taxon>Embryophyta</taxon>
        <taxon>Tracheophyta</taxon>
        <taxon>Spermatophyta</taxon>
        <taxon>Magnoliopsida</taxon>
        <taxon>eudicotyledons</taxon>
        <taxon>Gunneridae</taxon>
        <taxon>Pentapetalae</taxon>
        <taxon>rosids</taxon>
        <taxon>fabids</taxon>
        <taxon>Fagales</taxon>
        <taxon>Fagaceae</taxon>
        <taxon>Lithocarpus</taxon>
    </lineage>
</organism>
<evidence type="ECO:0000259" key="4">
    <source>
        <dbReference type="PROSITE" id="PS51774"/>
    </source>
</evidence>
<dbReference type="Pfam" id="PF24918">
    <property type="entry name" value="NET2A_C"/>
    <property type="match status" value="1"/>
</dbReference>
<accession>A0AAW2C7U6</accession>
<feature type="compositionally biased region" description="Polar residues" evidence="3">
    <location>
        <begin position="664"/>
        <end position="683"/>
    </location>
</feature>
<feature type="coiled-coil region" evidence="2">
    <location>
        <begin position="972"/>
        <end position="1006"/>
    </location>
</feature>
<feature type="domain" description="NAB" evidence="4">
    <location>
        <begin position="10"/>
        <end position="90"/>
    </location>
</feature>
<evidence type="ECO:0000313" key="5">
    <source>
        <dbReference type="EMBL" id="KAK9994284.1"/>
    </source>
</evidence>
<comment type="caution">
    <text evidence="5">The sequence shown here is derived from an EMBL/GenBank/DDBJ whole genome shotgun (WGS) entry which is preliminary data.</text>
</comment>
<feature type="compositionally biased region" description="Basic and acidic residues" evidence="3">
    <location>
        <begin position="569"/>
        <end position="581"/>
    </location>
</feature>
<dbReference type="InterPro" id="IPR056888">
    <property type="entry name" value="NET2A-D/KIP1-like_dom"/>
</dbReference>
<evidence type="ECO:0000256" key="3">
    <source>
        <dbReference type="SAM" id="MobiDB-lite"/>
    </source>
</evidence>
<keyword evidence="1 2" id="KW-0175">Coiled coil</keyword>
<gene>
    <name evidence="5" type="ORF">SO802_023987</name>
</gene>
<name>A0AAW2C7U6_9ROSI</name>
<protein>
    <recommendedName>
        <fullName evidence="4">NAB domain-containing protein</fullName>
    </recommendedName>
</protein>
<feature type="compositionally biased region" description="Polar residues" evidence="3">
    <location>
        <begin position="122"/>
        <end position="132"/>
    </location>
</feature>
<feature type="coiled-coil region" evidence="2">
    <location>
        <begin position="407"/>
        <end position="462"/>
    </location>
</feature>
<dbReference type="Pfam" id="PF07765">
    <property type="entry name" value="KIP1"/>
    <property type="match status" value="1"/>
</dbReference>
<dbReference type="InterPro" id="IPR011684">
    <property type="entry name" value="NAB"/>
</dbReference>
<dbReference type="AlphaFoldDB" id="A0AAW2C7U6"/>
<evidence type="ECO:0000256" key="1">
    <source>
        <dbReference type="ARBA" id="ARBA00023054"/>
    </source>
</evidence>
<dbReference type="PANTHER" id="PTHR31631">
    <property type="entry name" value="PROTEIN NETWORKED 2D"/>
    <property type="match status" value="1"/>
</dbReference>
<feature type="coiled-coil region" evidence="2">
    <location>
        <begin position="189"/>
        <end position="216"/>
    </location>
</feature>
<feature type="coiled-coil region" evidence="2">
    <location>
        <begin position="322"/>
        <end position="374"/>
    </location>
</feature>
<evidence type="ECO:0000256" key="2">
    <source>
        <dbReference type="SAM" id="Coils"/>
    </source>
</evidence>
<dbReference type="EMBL" id="JAZDWU010000008">
    <property type="protein sequence ID" value="KAK9994284.1"/>
    <property type="molecule type" value="Genomic_DNA"/>
</dbReference>
<dbReference type="PROSITE" id="PS51774">
    <property type="entry name" value="NAB"/>
    <property type="match status" value="1"/>
</dbReference>